<proteinExistence type="predicted"/>
<name>A0A7Y0S6G0_VIBPH</name>
<evidence type="ECO:0000313" key="1">
    <source>
        <dbReference type="EMBL" id="NMU27043.1"/>
    </source>
</evidence>
<sequence length="346" mass="40887">MEQVNNTLIFSPMRSQETWSKTLEYLNLHGELLTEYEDLTWAYRDVGRMIPTTVENFWSGHFFSYSESVDELQVSTNLAFSGFYKQAFVSLRSALELGLMSVYYNLNDDGHNVIQSWLKAETSYDAHTPNSKRIWKILLSNENIKHFDQKYSIQESFKELGFLSDFVHSKGYKHSNYVGKRKSNYQVFESEIFKRWLNAYGKVIKLITTLHMLKYPVSTIRYDWYEKVGFDNPFPVCDPYIVNRLENTIGSLYFNEIARLAERDKETQNLMAYINQMPYLTESEQEEKILQYDKTMIECSNGFEVWKESELKLYASACDEEQLKVAKRIAKLEIWAREQGYYEPKL</sequence>
<protein>
    <submittedName>
        <fullName evidence="1">Uncharacterized protein</fullName>
    </submittedName>
</protein>
<accession>A0A7Y0S6G0</accession>
<dbReference type="AlphaFoldDB" id="A0A7Y0S6G0"/>
<evidence type="ECO:0000313" key="2">
    <source>
        <dbReference type="Proteomes" id="UP000555836"/>
    </source>
</evidence>
<reference evidence="1 2" key="1">
    <citation type="submission" date="2020-04" db="EMBL/GenBank/DDBJ databases">
        <title>Whole-genome sequencing of Vibrio spp. from China reveals different genetic environments of blaCTX-M-14 among diverse lineages.</title>
        <authorList>
            <person name="Zheng Z."/>
            <person name="Ye L."/>
            <person name="Chen S."/>
        </authorList>
    </citation>
    <scope>NUCLEOTIDE SEQUENCE [LARGE SCALE GENOMIC DNA]</scope>
    <source>
        <strain evidence="1 2">Vb0574</strain>
    </source>
</reference>
<dbReference type="Proteomes" id="UP000555836">
    <property type="component" value="Unassembled WGS sequence"/>
</dbReference>
<organism evidence="1 2">
    <name type="scientific">Vibrio parahaemolyticus</name>
    <dbReference type="NCBI Taxonomy" id="670"/>
    <lineage>
        <taxon>Bacteria</taxon>
        <taxon>Pseudomonadati</taxon>
        <taxon>Pseudomonadota</taxon>
        <taxon>Gammaproteobacteria</taxon>
        <taxon>Vibrionales</taxon>
        <taxon>Vibrionaceae</taxon>
        <taxon>Vibrio</taxon>
    </lineage>
</organism>
<dbReference type="EMBL" id="JABCLD010001761">
    <property type="protein sequence ID" value="NMU27043.1"/>
    <property type="molecule type" value="Genomic_DNA"/>
</dbReference>
<dbReference type="RefSeq" id="WP_069486220.1">
    <property type="nucleotide sequence ID" value="NZ_CP138328.1"/>
</dbReference>
<comment type="caution">
    <text evidence="1">The sequence shown here is derived from an EMBL/GenBank/DDBJ whole genome shotgun (WGS) entry which is preliminary data.</text>
</comment>
<gene>
    <name evidence="1" type="ORF">HKB21_15610</name>
</gene>